<evidence type="ECO:0000256" key="6">
    <source>
        <dbReference type="ARBA" id="ARBA00022737"/>
    </source>
</evidence>
<dbReference type="AlphaFoldDB" id="A0A5N5TPB6"/>
<keyword evidence="5" id="KW-0853">WD repeat</keyword>
<dbReference type="OrthoDB" id="6378695at2759"/>
<accession>A0A5N5TPB6</accession>
<evidence type="ECO:0000313" key="13">
    <source>
        <dbReference type="EMBL" id="KAB7507999.1"/>
    </source>
</evidence>
<feature type="compositionally biased region" description="Acidic residues" evidence="11">
    <location>
        <begin position="162"/>
        <end position="178"/>
    </location>
</feature>
<evidence type="ECO:0000256" key="4">
    <source>
        <dbReference type="ARBA" id="ARBA00022490"/>
    </source>
</evidence>
<evidence type="ECO:0000259" key="12">
    <source>
        <dbReference type="Pfam" id="PF06957"/>
    </source>
</evidence>
<dbReference type="GO" id="GO:0005198">
    <property type="term" value="F:structural molecule activity"/>
    <property type="evidence" value="ECO:0007669"/>
    <property type="project" value="InterPro"/>
</dbReference>
<comment type="subcellular location">
    <subcellularLocation>
        <location evidence="2">Cytoplasm</location>
    </subcellularLocation>
    <subcellularLocation>
        <location evidence="1">Golgi apparatus membrane</location>
        <topology evidence="1">Peripheral membrane protein</topology>
        <orientation evidence="1">Cytoplasmic side</orientation>
    </subcellularLocation>
</comment>
<protein>
    <submittedName>
        <fullName evidence="13">Coatomer subunit alpha</fullName>
    </submittedName>
</protein>
<keyword evidence="8" id="KW-0653">Protein transport</keyword>
<dbReference type="InterPro" id="IPR010714">
    <property type="entry name" value="Coatomer_asu_C"/>
</dbReference>
<evidence type="ECO:0000256" key="5">
    <source>
        <dbReference type="ARBA" id="ARBA00022574"/>
    </source>
</evidence>
<dbReference type="FunFam" id="1.25.40.470:FF:000002">
    <property type="entry name" value="Coatomer subunit alpha"/>
    <property type="match status" value="1"/>
</dbReference>
<dbReference type="GO" id="GO:0016192">
    <property type="term" value="P:vesicle-mediated transport"/>
    <property type="evidence" value="ECO:0007669"/>
    <property type="project" value="UniProtKB-KW"/>
</dbReference>
<keyword evidence="10" id="KW-0472">Membrane</keyword>
<keyword evidence="9" id="KW-0333">Golgi apparatus</keyword>
<gene>
    <name evidence="13" type="primary">Copa</name>
    <name evidence="13" type="ORF">Anas_00605</name>
</gene>
<keyword evidence="3" id="KW-0813">Transport</keyword>
<evidence type="ECO:0000256" key="7">
    <source>
        <dbReference type="ARBA" id="ARBA00022892"/>
    </source>
</evidence>
<dbReference type="EMBL" id="SEYY01000103">
    <property type="protein sequence ID" value="KAB7507999.1"/>
    <property type="molecule type" value="Genomic_DNA"/>
</dbReference>
<dbReference type="Proteomes" id="UP000326759">
    <property type="component" value="Unassembled WGS sequence"/>
</dbReference>
<dbReference type="GO" id="GO:0000139">
    <property type="term" value="C:Golgi membrane"/>
    <property type="evidence" value="ECO:0007669"/>
    <property type="project" value="UniProtKB-SubCell"/>
</dbReference>
<evidence type="ECO:0000256" key="10">
    <source>
        <dbReference type="ARBA" id="ARBA00023136"/>
    </source>
</evidence>
<evidence type="ECO:0000256" key="2">
    <source>
        <dbReference type="ARBA" id="ARBA00004496"/>
    </source>
</evidence>
<evidence type="ECO:0000313" key="14">
    <source>
        <dbReference type="Proteomes" id="UP000326759"/>
    </source>
</evidence>
<evidence type="ECO:0000256" key="8">
    <source>
        <dbReference type="ARBA" id="ARBA00022927"/>
    </source>
</evidence>
<keyword evidence="14" id="KW-1185">Reference proteome</keyword>
<dbReference type="GO" id="GO:0030126">
    <property type="term" value="C:COPI vesicle coat"/>
    <property type="evidence" value="ECO:0007669"/>
    <property type="project" value="InterPro"/>
</dbReference>
<sequence>MEIIQLLNTAYQQTKNYDKLSFLYLITGNLAKLRRMMKINEIRKDFEGWYTNALYLGDVQERIRVLKACSKTSLALLTASTHGFVQEVENLSSHVEEGNLPEVLPTAQLLQPPPPIQQMENAWPQLTVAKGFFDTTTAAAGKSNVMVVEDVSAMDVAGDGWGSDEEEKVEVEDGDEEAGWDVDDEIELPPELEGALPSGASISGEEGYYVPPPRGHPPSQMWASKSQLAIDHILAGSFESAARLLHDQVGVVNFEPYKELFLSSYSHSRTSFPGLPNLPSLFAYPARNYKTAQLKDQLPVVGEASQLTTAAKFSEALEKFSSILLAIPLLCVDTKQEITEAQNLVRICKEYTVGISMEIYRKSLGKTSESDLRRSLELAAYFTHCELQTGHQVLTLRTAVNVAFKMKNYKLAMSFGRRLLNLAPRPEVAQHVRKVILACEKNPVDEVTITYDEHNPFSICAKSYVPIYRGKPEVTCPLCGASYVPEFKGITCAICRVSQVGKDSVGLRISSMMFR</sequence>
<dbReference type="GO" id="GO:0006886">
    <property type="term" value="P:intracellular protein transport"/>
    <property type="evidence" value="ECO:0007669"/>
    <property type="project" value="InterPro"/>
</dbReference>
<reference evidence="13 14" key="1">
    <citation type="journal article" date="2019" name="PLoS Biol.">
        <title>Sex chromosomes control vertical transmission of feminizing Wolbachia symbionts in an isopod.</title>
        <authorList>
            <person name="Becking T."/>
            <person name="Chebbi M.A."/>
            <person name="Giraud I."/>
            <person name="Moumen B."/>
            <person name="Laverre T."/>
            <person name="Caubet Y."/>
            <person name="Peccoud J."/>
            <person name="Gilbert C."/>
            <person name="Cordaux R."/>
        </authorList>
    </citation>
    <scope>NUCLEOTIDE SEQUENCE [LARGE SCALE GENOMIC DNA]</scope>
    <source>
        <strain evidence="13">ANa2</strain>
        <tissue evidence="13">Whole body excluding digestive tract and cuticle</tissue>
    </source>
</reference>
<feature type="domain" description="Coatomer alpha subunit C-terminal" evidence="12">
    <location>
        <begin position="130"/>
        <end position="515"/>
    </location>
</feature>
<keyword evidence="6" id="KW-0677">Repeat</keyword>
<proteinExistence type="predicted"/>
<evidence type="ECO:0000256" key="11">
    <source>
        <dbReference type="SAM" id="MobiDB-lite"/>
    </source>
</evidence>
<comment type="caution">
    <text evidence="13">The sequence shown here is derived from an EMBL/GenBank/DDBJ whole genome shotgun (WGS) entry which is preliminary data.</text>
</comment>
<evidence type="ECO:0000256" key="9">
    <source>
        <dbReference type="ARBA" id="ARBA00023034"/>
    </source>
</evidence>
<dbReference type="Gene3D" id="1.25.40.470">
    <property type="match status" value="1"/>
</dbReference>
<keyword evidence="7" id="KW-0931">ER-Golgi transport</keyword>
<evidence type="ECO:0000256" key="1">
    <source>
        <dbReference type="ARBA" id="ARBA00004255"/>
    </source>
</evidence>
<keyword evidence="4" id="KW-0963">Cytoplasm</keyword>
<dbReference type="Pfam" id="PF06957">
    <property type="entry name" value="COPI_C"/>
    <property type="match status" value="1"/>
</dbReference>
<name>A0A5N5TPB6_9CRUS</name>
<evidence type="ECO:0000256" key="3">
    <source>
        <dbReference type="ARBA" id="ARBA00022448"/>
    </source>
</evidence>
<feature type="region of interest" description="Disordered" evidence="11">
    <location>
        <begin position="156"/>
        <end position="178"/>
    </location>
</feature>
<organism evidence="13 14">
    <name type="scientific">Armadillidium nasatum</name>
    <dbReference type="NCBI Taxonomy" id="96803"/>
    <lineage>
        <taxon>Eukaryota</taxon>
        <taxon>Metazoa</taxon>
        <taxon>Ecdysozoa</taxon>
        <taxon>Arthropoda</taxon>
        <taxon>Crustacea</taxon>
        <taxon>Multicrustacea</taxon>
        <taxon>Malacostraca</taxon>
        <taxon>Eumalacostraca</taxon>
        <taxon>Peracarida</taxon>
        <taxon>Isopoda</taxon>
        <taxon>Oniscidea</taxon>
        <taxon>Crinocheta</taxon>
        <taxon>Armadillidiidae</taxon>
        <taxon>Armadillidium</taxon>
    </lineage>
</organism>